<dbReference type="InterPro" id="IPR014757">
    <property type="entry name" value="Tscrpt_reg_IclR_C"/>
</dbReference>
<dbReference type="PANTHER" id="PTHR30136:SF24">
    <property type="entry name" value="HTH-TYPE TRANSCRIPTIONAL REPRESSOR ALLR"/>
    <property type="match status" value="1"/>
</dbReference>
<accession>A0ABU0A1H6</accession>
<evidence type="ECO:0000259" key="4">
    <source>
        <dbReference type="PROSITE" id="PS51077"/>
    </source>
</evidence>
<feature type="domain" description="IclR-ED" evidence="5">
    <location>
        <begin position="64"/>
        <end position="245"/>
    </location>
</feature>
<protein>
    <submittedName>
        <fullName evidence="6">DNA-binding IclR family transcriptional regulator</fullName>
    </submittedName>
</protein>
<dbReference type="SUPFAM" id="SSF46785">
    <property type="entry name" value="Winged helix' DNA-binding domain"/>
    <property type="match status" value="1"/>
</dbReference>
<evidence type="ECO:0000256" key="3">
    <source>
        <dbReference type="ARBA" id="ARBA00023163"/>
    </source>
</evidence>
<dbReference type="Pfam" id="PF01614">
    <property type="entry name" value="IclR_C"/>
    <property type="match status" value="1"/>
</dbReference>
<dbReference type="InterPro" id="IPR050707">
    <property type="entry name" value="HTH_MetabolicPath_Reg"/>
</dbReference>
<keyword evidence="2 6" id="KW-0238">DNA-binding</keyword>
<dbReference type="PROSITE" id="PS51077">
    <property type="entry name" value="HTH_ICLR"/>
    <property type="match status" value="1"/>
</dbReference>
<keyword evidence="7" id="KW-1185">Reference proteome</keyword>
<reference evidence="6 7" key="1">
    <citation type="submission" date="2023-07" db="EMBL/GenBank/DDBJ databases">
        <title>Genomic Encyclopedia of Type Strains, Phase IV (KMG-IV): sequencing the most valuable type-strain genomes for metagenomic binning, comparative biology and taxonomic classification.</title>
        <authorList>
            <person name="Goeker M."/>
        </authorList>
    </citation>
    <scope>NUCLEOTIDE SEQUENCE [LARGE SCALE GENOMIC DNA]</scope>
    <source>
        <strain evidence="6 7">DSM 9768</strain>
    </source>
</reference>
<keyword evidence="1" id="KW-0805">Transcription regulation</keyword>
<evidence type="ECO:0000256" key="2">
    <source>
        <dbReference type="ARBA" id="ARBA00023125"/>
    </source>
</evidence>
<dbReference type="Pfam" id="PF09339">
    <property type="entry name" value="HTH_IclR"/>
    <property type="match status" value="1"/>
</dbReference>
<dbReference type="PANTHER" id="PTHR30136">
    <property type="entry name" value="HELIX-TURN-HELIX TRANSCRIPTIONAL REGULATOR, ICLR FAMILY"/>
    <property type="match status" value="1"/>
</dbReference>
<evidence type="ECO:0000259" key="5">
    <source>
        <dbReference type="PROSITE" id="PS51078"/>
    </source>
</evidence>
<organism evidence="6 7">
    <name type="scientific">Evansella vedderi</name>
    <dbReference type="NCBI Taxonomy" id="38282"/>
    <lineage>
        <taxon>Bacteria</taxon>
        <taxon>Bacillati</taxon>
        <taxon>Bacillota</taxon>
        <taxon>Bacilli</taxon>
        <taxon>Bacillales</taxon>
        <taxon>Bacillaceae</taxon>
        <taxon>Evansella</taxon>
    </lineage>
</organism>
<dbReference type="Gene3D" id="1.10.10.10">
    <property type="entry name" value="Winged helix-like DNA-binding domain superfamily/Winged helix DNA-binding domain"/>
    <property type="match status" value="1"/>
</dbReference>
<dbReference type="InterPro" id="IPR036390">
    <property type="entry name" value="WH_DNA-bd_sf"/>
</dbReference>
<dbReference type="RefSeq" id="WP_307330212.1">
    <property type="nucleotide sequence ID" value="NZ_JAUSUG010000022.1"/>
</dbReference>
<dbReference type="EMBL" id="JAUSUG010000022">
    <property type="protein sequence ID" value="MDQ0257075.1"/>
    <property type="molecule type" value="Genomic_DNA"/>
</dbReference>
<feature type="domain" description="HTH iclR-type" evidence="4">
    <location>
        <begin position="2"/>
        <end position="63"/>
    </location>
</feature>
<gene>
    <name evidence="6" type="ORF">J2S74_004520</name>
</gene>
<sequence>MIASVTRVCQILNCFTPEEPVLGNAEIAERLGLSRSTTHHLITTLCKEGVLIKDLNRKYRLGWKLLEWNNSVMFQQDFYDRAMPLVKGLVEKFKGTSHIAMFDEGDVVNVLRISSDDPEFLPTYLGSRMPAYCTSAGKALLAYNESYLRKTIEKGLSRQGPNTIMDIKTLKRELESVREQGYSISNNENNTCTYAIAAPILSYSGETIASINLVGTTNYMRGVDHAFMIKSIVKMAKTLSRELGYIEM</sequence>
<dbReference type="PROSITE" id="PS51078">
    <property type="entry name" value="ICLR_ED"/>
    <property type="match status" value="1"/>
</dbReference>
<dbReference type="SUPFAM" id="SSF55781">
    <property type="entry name" value="GAF domain-like"/>
    <property type="match status" value="1"/>
</dbReference>
<dbReference type="Proteomes" id="UP001230005">
    <property type="component" value="Unassembled WGS sequence"/>
</dbReference>
<dbReference type="GO" id="GO:0003677">
    <property type="term" value="F:DNA binding"/>
    <property type="evidence" value="ECO:0007669"/>
    <property type="project" value="UniProtKB-KW"/>
</dbReference>
<dbReference type="Gene3D" id="3.30.450.40">
    <property type="match status" value="1"/>
</dbReference>
<evidence type="ECO:0000313" key="7">
    <source>
        <dbReference type="Proteomes" id="UP001230005"/>
    </source>
</evidence>
<dbReference type="InterPro" id="IPR036388">
    <property type="entry name" value="WH-like_DNA-bd_sf"/>
</dbReference>
<proteinExistence type="predicted"/>
<evidence type="ECO:0000256" key="1">
    <source>
        <dbReference type="ARBA" id="ARBA00023015"/>
    </source>
</evidence>
<dbReference type="InterPro" id="IPR005471">
    <property type="entry name" value="Tscrpt_reg_IclR_N"/>
</dbReference>
<dbReference type="SMART" id="SM00346">
    <property type="entry name" value="HTH_ICLR"/>
    <property type="match status" value="1"/>
</dbReference>
<keyword evidence="3" id="KW-0804">Transcription</keyword>
<name>A0ABU0A1H6_9BACI</name>
<comment type="caution">
    <text evidence="6">The sequence shown here is derived from an EMBL/GenBank/DDBJ whole genome shotgun (WGS) entry which is preliminary data.</text>
</comment>
<dbReference type="InterPro" id="IPR029016">
    <property type="entry name" value="GAF-like_dom_sf"/>
</dbReference>
<evidence type="ECO:0000313" key="6">
    <source>
        <dbReference type="EMBL" id="MDQ0257075.1"/>
    </source>
</evidence>